<protein>
    <submittedName>
        <fullName evidence="1">Uncharacterized protein</fullName>
    </submittedName>
</protein>
<dbReference type="Proteomes" id="UP000003752">
    <property type="component" value="Unassembled WGS sequence"/>
</dbReference>
<name>C0XGP2_LENH9</name>
<dbReference type="EMBL" id="ACGP01000088">
    <property type="protein sequence ID" value="EEI25454.1"/>
    <property type="molecule type" value="Genomic_DNA"/>
</dbReference>
<dbReference type="HOGENOM" id="CLU_2650101_0_0_9"/>
<gene>
    <name evidence="1" type="ORF">HMPREF0519_0403</name>
</gene>
<evidence type="ECO:0000313" key="1">
    <source>
        <dbReference type="EMBL" id="EEI25454.1"/>
    </source>
</evidence>
<sequence>MAKFGLIEAGKQIGEISLPNTPRRGDVISNVDPKGPVYLVLRVEYVIGFEEVNLHVQTFANQLSAVLKIKGFRDPSVSSN</sequence>
<evidence type="ECO:0000313" key="2">
    <source>
        <dbReference type="Proteomes" id="UP000003752"/>
    </source>
</evidence>
<dbReference type="AlphaFoldDB" id="C0XGP2"/>
<keyword evidence="2" id="KW-1185">Reference proteome</keyword>
<reference evidence="1 2" key="1">
    <citation type="submission" date="2009-01" db="EMBL/GenBank/DDBJ databases">
        <authorList>
            <person name="Qin X."/>
            <person name="Bachman B."/>
            <person name="Battles P."/>
            <person name="Bell A."/>
            <person name="Bess C."/>
            <person name="Bickham C."/>
            <person name="Chaboub L."/>
            <person name="Chen D."/>
            <person name="Coyle M."/>
            <person name="Deiros D.R."/>
            <person name="Dinh H."/>
            <person name="Forbes L."/>
            <person name="Fowler G."/>
            <person name="Francisco L."/>
            <person name="Fu Q."/>
            <person name="Gubbala S."/>
            <person name="Hale W."/>
            <person name="Han Y."/>
            <person name="Hemphill L."/>
            <person name="Highlander S.K."/>
            <person name="Hirani K."/>
            <person name="Hogues M."/>
            <person name="Jackson L."/>
            <person name="Jakkamsetti A."/>
            <person name="Javaid M."/>
            <person name="Jiang H."/>
            <person name="Korchina V."/>
            <person name="Kovar C."/>
            <person name="Lara F."/>
            <person name="Lee S."/>
            <person name="Mata R."/>
            <person name="Mathew T."/>
            <person name="Moen C."/>
            <person name="Morales K."/>
            <person name="Munidasa M."/>
            <person name="Nazareth L."/>
            <person name="Ngo R."/>
            <person name="Nguyen L."/>
            <person name="Okwuonu G."/>
            <person name="Ongeri F."/>
            <person name="Patil S."/>
            <person name="Petrosino J."/>
            <person name="Pham C."/>
            <person name="Pham P."/>
            <person name="Pu L.-L."/>
            <person name="Puazo M."/>
            <person name="Raj R."/>
            <person name="Reid J."/>
            <person name="Rouhana J."/>
            <person name="Saada N."/>
            <person name="Shang Y."/>
            <person name="Simmons D."/>
            <person name="Thornton R."/>
            <person name="Warren J."/>
            <person name="Weissenberger G."/>
            <person name="Zhang J."/>
            <person name="Zhang L."/>
            <person name="Zhou C."/>
            <person name="Zhu D."/>
            <person name="Muzny D."/>
            <person name="Worley K."/>
            <person name="Gibbs R."/>
        </authorList>
    </citation>
    <scope>NUCLEOTIDE SEQUENCE [LARGE SCALE GENOMIC DNA]</scope>
    <source>
        <strain evidence="2">ATCC 8290 / DSM 20176 / CCUG 30140 / JCM 1155 / KCTC 3500 / NBRC 15886 / NCIMB 8040 / NRRL B-1843 / 9</strain>
    </source>
</reference>
<accession>C0XGP2</accession>
<organism evidence="1 2">
    <name type="scientific">Lentilactobacillus hilgardii (strain ATCC 8290 / DSM 20176 / CCUG 30140 / JCM 1155 / KCTC 3500 / NBRC 15886 / NCIMB 8040 / NRRL B-1843 / 9)</name>
    <dbReference type="NCBI Taxonomy" id="1423757"/>
    <lineage>
        <taxon>Bacteria</taxon>
        <taxon>Bacillati</taxon>
        <taxon>Bacillota</taxon>
        <taxon>Bacilli</taxon>
        <taxon>Lactobacillales</taxon>
        <taxon>Lactobacillaceae</taxon>
        <taxon>Lentilactobacillus</taxon>
    </lineage>
</organism>
<comment type="caution">
    <text evidence="1">The sequence shown here is derived from an EMBL/GenBank/DDBJ whole genome shotgun (WGS) entry which is preliminary data.</text>
</comment>
<dbReference type="RefSeq" id="WP_003558715.1">
    <property type="nucleotide sequence ID" value="NZ_AZDF01000009.1"/>
</dbReference>
<proteinExistence type="predicted"/>